<name>A0A0J1D0W5_9BURK</name>
<dbReference type="RefSeq" id="WP_047846622.1">
    <property type="nucleotide sequence ID" value="NZ_AEJF01000075.1"/>
</dbReference>
<evidence type="ECO:0000313" key="2">
    <source>
        <dbReference type="EMBL" id="KLU20712.1"/>
    </source>
</evidence>
<accession>A0A0J1D0W5</accession>
<sequence>MSISQKFIPPDIARDELTPRELELLAVLEQLTDMVNRQQERLQALEQEIARLRKAGKRA</sequence>
<protein>
    <submittedName>
        <fullName evidence="3">Uncharacterized protein</fullName>
    </submittedName>
</protein>
<reference evidence="3 4" key="1">
    <citation type="journal article" date="2015" name="Genome Announc.">
        <title>Draft Genome Sequence of Burkholderia sp. Strain PML1(12), an Ectomycorrhizosphere-Inhabiting Bacterium with Effective Mineral-Weathering Ability.</title>
        <authorList>
            <person name="Uroz S."/>
            <person name="Oger P."/>
        </authorList>
    </citation>
    <scope>NUCLEOTIDE SEQUENCE [LARGE SCALE GENOMIC DNA]</scope>
    <source>
        <strain evidence="3">PML1</strain>
        <strain evidence="4">PML1(12)</strain>
    </source>
</reference>
<dbReference type="EMBL" id="AEJF01000075">
    <property type="protein sequence ID" value="KLU26276.1"/>
    <property type="molecule type" value="Genomic_DNA"/>
</dbReference>
<dbReference type="OrthoDB" id="9135182at2"/>
<comment type="caution">
    <text evidence="3">The sequence shown here is derived from an EMBL/GenBank/DDBJ whole genome shotgun (WGS) entry which is preliminary data.</text>
</comment>
<proteinExistence type="predicted"/>
<keyword evidence="4" id="KW-1185">Reference proteome</keyword>
<organism evidence="3 4">
    <name type="scientific">Caballeronia mineralivorans PML1(12)</name>
    <dbReference type="NCBI Taxonomy" id="908627"/>
    <lineage>
        <taxon>Bacteria</taxon>
        <taxon>Pseudomonadati</taxon>
        <taxon>Pseudomonadota</taxon>
        <taxon>Betaproteobacteria</taxon>
        <taxon>Burkholderiales</taxon>
        <taxon>Burkholderiaceae</taxon>
        <taxon>Caballeronia</taxon>
    </lineage>
</organism>
<dbReference type="PATRIC" id="fig|908627.4.peg.2405"/>
<dbReference type="Proteomes" id="UP000035963">
    <property type="component" value="Unassembled WGS sequence"/>
</dbReference>
<dbReference type="AlphaFoldDB" id="A0A0J1D0W5"/>
<evidence type="ECO:0000313" key="4">
    <source>
        <dbReference type="Proteomes" id="UP000035963"/>
    </source>
</evidence>
<evidence type="ECO:0000256" key="1">
    <source>
        <dbReference type="SAM" id="Coils"/>
    </source>
</evidence>
<feature type="coiled-coil region" evidence="1">
    <location>
        <begin position="28"/>
        <end position="55"/>
    </location>
</feature>
<gene>
    <name evidence="3" type="ORF">EOS_10855</name>
    <name evidence="2" type="ORF">EOS_40135</name>
</gene>
<evidence type="ECO:0000313" key="3">
    <source>
        <dbReference type="EMBL" id="KLU26276.1"/>
    </source>
</evidence>
<dbReference type="EMBL" id="AEJF01000245">
    <property type="protein sequence ID" value="KLU20712.1"/>
    <property type="molecule type" value="Genomic_DNA"/>
</dbReference>
<keyword evidence="1" id="KW-0175">Coiled coil</keyword>